<name>A0A8J5GT85_ZINOF</name>
<accession>A0A8J5GT85</accession>
<comment type="caution">
    <text evidence="1">The sequence shown here is derived from an EMBL/GenBank/DDBJ whole genome shotgun (WGS) entry which is preliminary data.</text>
</comment>
<dbReference type="EMBL" id="JACMSC010000007">
    <property type="protein sequence ID" value="KAG6513550.1"/>
    <property type="molecule type" value="Genomic_DNA"/>
</dbReference>
<organism evidence="1 2">
    <name type="scientific">Zingiber officinale</name>
    <name type="common">Ginger</name>
    <name type="synonym">Amomum zingiber</name>
    <dbReference type="NCBI Taxonomy" id="94328"/>
    <lineage>
        <taxon>Eukaryota</taxon>
        <taxon>Viridiplantae</taxon>
        <taxon>Streptophyta</taxon>
        <taxon>Embryophyta</taxon>
        <taxon>Tracheophyta</taxon>
        <taxon>Spermatophyta</taxon>
        <taxon>Magnoliopsida</taxon>
        <taxon>Liliopsida</taxon>
        <taxon>Zingiberales</taxon>
        <taxon>Zingiberaceae</taxon>
        <taxon>Zingiber</taxon>
    </lineage>
</organism>
<dbReference type="OrthoDB" id="748129at2759"/>
<proteinExistence type="predicted"/>
<dbReference type="InterPro" id="IPR007612">
    <property type="entry name" value="LOR"/>
</dbReference>
<gene>
    <name evidence="1" type="ORF">ZIOFF_023882</name>
</gene>
<evidence type="ECO:0008006" key="3">
    <source>
        <dbReference type="Google" id="ProtNLM"/>
    </source>
</evidence>
<dbReference type="PANTHER" id="PTHR31087">
    <property type="match status" value="1"/>
</dbReference>
<keyword evidence="2" id="KW-1185">Reference proteome</keyword>
<dbReference type="PANTHER" id="PTHR31087:SF131">
    <property type="entry name" value="TRANSLATION INITIATION FACTOR 2B FAMILY PROTEIN, PUTATIVE, EXPRESSED-RELATED"/>
    <property type="match status" value="1"/>
</dbReference>
<dbReference type="Pfam" id="PF04525">
    <property type="entry name" value="LOR"/>
    <property type="match status" value="1"/>
</dbReference>
<reference evidence="1 2" key="1">
    <citation type="submission" date="2020-08" db="EMBL/GenBank/DDBJ databases">
        <title>Plant Genome Project.</title>
        <authorList>
            <person name="Zhang R.-G."/>
        </authorList>
    </citation>
    <scope>NUCLEOTIDE SEQUENCE [LARGE SCALE GENOMIC DNA]</scope>
    <source>
        <tissue evidence="1">Rhizome</tissue>
    </source>
</reference>
<dbReference type="Proteomes" id="UP000734854">
    <property type="component" value="Unassembled WGS sequence"/>
</dbReference>
<dbReference type="AlphaFoldDB" id="A0A8J5GT85"/>
<sequence>MAKVHPNTEEYCIAGVEVAGDRKDMSRVLTVWRKSLLFSCSGFTVFDDEGNLVFRVDNYGSGRAGEVVLMDAAGKPLLTVRRKKLSLGEDWKIYNGEDAADPVYSVKKQYAKTALAHVTACRQRCSSAAFGYEVEGSYARRSCTVFDGRRRPVAEVRRKETVGGVGFGDDVYRLVLRPAADACLAMAVVVVLDQMFG</sequence>
<evidence type="ECO:0000313" key="2">
    <source>
        <dbReference type="Proteomes" id="UP000734854"/>
    </source>
</evidence>
<evidence type="ECO:0000313" key="1">
    <source>
        <dbReference type="EMBL" id="KAG6513550.1"/>
    </source>
</evidence>
<protein>
    <recommendedName>
        <fullName evidence="3">Protein LURP-one-related 8</fullName>
    </recommendedName>
</protein>